<keyword evidence="1" id="KW-0560">Oxidoreductase</keyword>
<evidence type="ECO:0000259" key="5">
    <source>
        <dbReference type="Pfam" id="PF02826"/>
    </source>
</evidence>
<dbReference type="SUPFAM" id="SSF51735">
    <property type="entry name" value="NAD(P)-binding Rossmann-fold domains"/>
    <property type="match status" value="1"/>
</dbReference>
<evidence type="ECO:0000313" key="7">
    <source>
        <dbReference type="Proteomes" id="UP001365128"/>
    </source>
</evidence>
<feature type="region of interest" description="Disordered" evidence="3">
    <location>
        <begin position="123"/>
        <end position="150"/>
    </location>
</feature>
<keyword evidence="4" id="KW-1133">Transmembrane helix</keyword>
<feature type="compositionally biased region" description="Polar residues" evidence="3">
    <location>
        <begin position="1"/>
        <end position="14"/>
    </location>
</feature>
<dbReference type="Proteomes" id="UP001365128">
    <property type="component" value="Unassembled WGS sequence"/>
</dbReference>
<keyword evidence="4" id="KW-0472">Membrane</keyword>
<accession>A0ABR1L5R0</accession>
<reference evidence="6 7" key="1">
    <citation type="submission" date="2024-04" db="EMBL/GenBank/DDBJ databases">
        <title>Phyllosticta paracitricarpa is synonymous to the EU quarantine fungus P. citricarpa based on phylogenomic analyses.</title>
        <authorList>
            <consortium name="Lawrence Berkeley National Laboratory"/>
            <person name="Van Ingen-Buijs V.A."/>
            <person name="Van Westerhoven A.C."/>
            <person name="Haridas S."/>
            <person name="Skiadas P."/>
            <person name="Martin F."/>
            <person name="Groenewald J.Z."/>
            <person name="Crous P.W."/>
            <person name="Seidl M.F."/>
        </authorList>
    </citation>
    <scope>NUCLEOTIDE SEQUENCE [LARGE SCALE GENOMIC DNA]</scope>
    <source>
        <strain evidence="6 7">CBS 122670</strain>
    </source>
</reference>
<feature type="region of interest" description="Disordered" evidence="3">
    <location>
        <begin position="1"/>
        <end position="20"/>
    </location>
</feature>
<evidence type="ECO:0000256" key="3">
    <source>
        <dbReference type="SAM" id="MobiDB-lite"/>
    </source>
</evidence>
<dbReference type="PANTHER" id="PTHR43333:SF1">
    <property type="entry name" value="D-ISOMER SPECIFIC 2-HYDROXYACID DEHYDROGENASE NAD-BINDING DOMAIN-CONTAINING PROTEIN"/>
    <property type="match status" value="1"/>
</dbReference>
<gene>
    <name evidence="6" type="ORF">IWX46DRAFT_616116</name>
</gene>
<evidence type="ECO:0000313" key="6">
    <source>
        <dbReference type="EMBL" id="KAK7530557.1"/>
    </source>
</evidence>
<name>A0ABR1L5R0_9PEZI</name>
<comment type="caution">
    <text evidence="6">The sequence shown here is derived from an EMBL/GenBank/DDBJ whole genome shotgun (WGS) entry which is preliminary data.</text>
</comment>
<dbReference type="SUPFAM" id="SSF52283">
    <property type="entry name" value="Formate/glycerate dehydrogenase catalytic domain-like"/>
    <property type="match status" value="1"/>
</dbReference>
<dbReference type="InterPro" id="IPR006140">
    <property type="entry name" value="D-isomer_DH_NAD-bd"/>
</dbReference>
<evidence type="ECO:0000256" key="4">
    <source>
        <dbReference type="SAM" id="Phobius"/>
    </source>
</evidence>
<keyword evidence="7" id="KW-1185">Reference proteome</keyword>
<dbReference type="EMBL" id="JBBPDW010000060">
    <property type="protein sequence ID" value="KAK7530557.1"/>
    <property type="molecule type" value="Genomic_DNA"/>
</dbReference>
<dbReference type="InterPro" id="IPR029752">
    <property type="entry name" value="D-isomer_DH_CS1"/>
</dbReference>
<dbReference type="PANTHER" id="PTHR43333">
    <property type="entry name" value="2-HACID_DH_C DOMAIN-CONTAINING PROTEIN"/>
    <property type="match status" value="1"/>
</dbReference>
<feature type="domain" description="D-isomer specific 2-hydroxyacid dehydrogenase NAD-binding" evidence="5">
    <location>
        <begin position="267"/>
        <end position="338"/>
    </location>
</feature>
<dbReference type="Pfam" id="PF02826">
    <property type="entry name" value="2-Hacid_dh_C"/>
    <property type="match status" value="2"/>
</dbReference>
<proteinExistence type="predicted"/>
<dbReference type="Gene3D" id="3.40.50.720">
    <property type="entry name" value="NAD(P)-binding Rossmann-like Domain"/>
    <property type="match status" value="2"/>
</dbReference>
<sequence length="517" mass="57007">MSRVANGSNGTSNGRDGRVHGSQPLLFPIFPIWTTTRALIEEQRSGGLHRQQRSSKYDARMALTKPPAGRQRPSLSVLLLLALVSLILIFPTVTSSFPFVASSSSNYFFRSLRLLPWAQQEQQQQQSPLSANSNHHHHHHHIDTIMGGGEEAPPKNETLVILLPTPEPVEQLSQLRQRYPWIRVEYHQIPGWEATLPREAFANATVLVTGNTYPAERSDAPNLSWVHLTSAGSNQIQANWIWQDEDVTITTSSGIHGPQISEWVLMALLVRTHYYDQFHDAQKAHRWGKYGPGQTVRDLAGQRIGVLGYGSIGRQVGRVAKAMGMDVIAYTAHAKDTPESRADNGYIVPGTGDRDGSIPSAWYSGLSTPSLHHFLAQDIDVLLVSVPSTNATRHLLGAAEFDVLARGNSNNETTSGRKRTHAPYLVNISRGQNLNQADLVDALKDGTLAGAALDVTDPEPLPADDPLWDAPNTTITPHISATTTEYTSRSLEILAENVGRRARGDRLWNVVDRKRGY</sequence>
<dbReference type="PROSITE" id="PS00065">
    <property type="entry name" value="D_2_HYDROXYACID_DH_1"/>
    <property type="match status" value="1"/>
</dbReference>
<evidence type="ECO:0000256" key="1">
    <source>
        <dbReference type="ARBA" id="ARBA00023002"/>
    </source>
</evidence>
<dbReference type="CDD" id="cd12163">
    <property type="entry name" value="2-Hacid_dh_5"/>
    <property type="match status" value="1"/>
</dbReference>
<protein>
    <recommendedName>
        <fullName evidence="5">D-isomer specific 2-hydroxyacid dehydrogenase NAD-binding domain-containing protein</fullName>
    </recommendedName>
</protein>
<keyword evidence="4" id="KW-0812">Transmembrane</keyword>
<organism evidence="6 7">
    <name type="scientific">Phyllosticta citricarpa</name>
    <dbReference type="NCBI Taxonomy" id="55181"/>
    <lineage>
        <taxon>Eukaryota</taxon>
        <taxon>Fungi</taxon>
        <taxon>Dikarya</taxon>
        <taxon>Ascomycota</taxon>
        <taxon>Pezizomycotina</taxon>
        <taxon>Dothideomycetes</taxon>
        <taxon>Dothideomycetes incertae sedis</taxon>
        <taxon>Botryosphaeriales</taxon>
        <taxon>Phyllostictaceae</taxon>
        <taxon>Phyllosticta</taxon>
    </lineage>
</organism>
<feature type="domain" description="D-isomer specific 2-hydroxyacid dehydrogenase NAD-binding" evidence="5">
    <location>
        <begin position="375"/>
        <end position="480"/>
    </location>
</feature>
<evidence type="ECO:0000256" key="2">
    <source>
        <dbReference type="ARBA" id="ARBA00023027"/>
    </source>
</evidence>
<keyword evidence="2" id="KW-0520">NAD</keyword>
<dbReference type="InterPro" id="IPR036291">
    <property type="entry name" value="NAD(P)-bd_dom_sf"/>
</dbReference>
<feature type="transmembrane region" description="Helical" evidence="4">
    <location>
        <begin position="75"/>
        <end position="101"/>
    </location>
</feature>